<accession>A0A1A9UFG3</accession>
<dbReference type="VEuPathDB" id="VectorBase:GAUT003188"/>
<evidence type="ECO:0000313" key="2">
    <source>
        <dbReference type="Proteomes" id="UP000078200"/>
    </source>
</evidence>
<dbReference type="Proteomes" id="UP000078200">
    <property type="component" value="Unassembled WGS sequence"/>
</dbReference>
<protein>
    <submittedName>
        <fullName evidence="1">Uncharacterized protein</fullName>
    </submittedName>
</protein>
<name>A0A1A9UFG3_GLOAU</name>
<reference evidence="1" key="1">
    <citation type="submission" date="2020-05" db="UniProtKB">
        <authorList>
            <consortium name="EnsemblMetazoa"/>
        </authorList>
    </citation>
    <scope>IDENTIFICATION</scope>
    <source>
        <strain evidence="1">TTRI</strain>
    </source>
</reference>
<proteinExistence type="predicted"/>
<dbReference type="EnsemblMetazoa" id="GAUT003188-RA">
    <property type="protein sequence ID" value="GAUT003188-PA"/>
    <property type="gene ID" value="GAUT003188"/>
</dbReference>
<sequence>MFGYLSRNDFKDTWCVYWLAAEDSSFSSHSDYFDSIQELDDLEENQFSSSCLDCLDVITVFLLLLRLQSKLIFDIYPDKGIFYELKYLIAKVLLQHLRYKFYYKNEGGLNSPESFEIHDQPQVLDEHPKSYDVISFMAANINGQKLLINLERRRRGIMKVCFYLWLPEYGLLALPKLPDMLHFTTDGNTESEEFKGIGFHIYPEEPMIRWRIKYEGLLKQLDEGNKLLQVKLNLIFKSTGKYFNYNRDLSLAVIADSLAREAWNEGFYTMLKNVDKVLQKRLHYEQNGQLTGSLEIYEKTDKLPGNIPLTLSGFRDHSFGTERCLSTINRYVYVALFLEDGSSMVVGILSQPSFFLSSLKVGYICSKDGDYKPITACNFELYSYGEKGIPPRHQNFIVYTVDNDYFVQIKVQDSTERYAGGNWEAKIYNQFVACCINGRHGHGITEYLYRHKGGRPEEASYSDPEWYKRVRKFEDDIEDFEQNELNSFSP</sequence>
<evidence type="ECO:0000313" key="1">
    <source>
        <dbReference type="EnsemblMetazoa" id="GAUT003188-PA"/>
    </source>
</evidence>
<dbReference type="STRING" id="7395.A0A1A9UFG3"/>
<dbReference type="PANTHER" id="PTHR34717:SF1">
    <property type="entry name" value="EG:BACR7A4.20 PROTEIN"/>
    <property type="match status" value="1"/>
</dbReference>
<organism evidence="1 2">
    <name type="scientific">Glossina austeni</name>
    <name type="common">Savannah tsetse fly</name>
    <dbReference type="NCBI Taxonomy" id="7395"/>
    <lineage>
        <taxon>Eukaryota</taxon>
        <taxon>Metazoa</taxon>
        <taxon>Ecdysozoa</taxon>
        <taxon>Arthropoda</taxon>
        <taxon>Hexapoda</taxon>
        <taxon>Insecta</taxon>
        <taxon>Pterygota</taxon>
        <taxon>Neoptera</taxon>
        <taxon>Endopterygota</taxon>
        <taxon>Diptera</taxon>
        <taxon>Brachycera</taxon>
        <taxon>Muscomorpha</taxon>
        <taxon>Hippoboscoidea</taxon>
        <taxon>Glossinidae</taxon>
        <taxon>Glossina</taxon>
    </lineage>
</organism>
<dbReference type="PANTHER" id="PTHR34717">
    <property type="entry name" value="EG:BACR7A4.20 PROTEIN"/>
    <property type="match status" value="1"/>
</dbReference>
<keyword evidence="2" id="KW-1185">Reference proteome</keyword>
<dbReference type="AlphaFoldDB" id="A0A1A9UFG3"/>